<organism evidence="1 2">
    <name type="scientific">Geodia barretti</name>
    <name type="common">Barrett's horny sponge</name>
    <dbReference type="NCBI Taxonomy" id="519541"/>
    <lineage>
        <taxon>Eukaryota</taxon>
        <taxon>Metazoa</taxon>
        <taxon>Porifera</taxon>
        <taxon>Demospongiae</taxon>
        <taxon>Heteroscleromorpha</taxon>
        <taxon>Tetractinellida</taxon>
        <taxon>Astrophorina</taxon>
        <taxon>Geodiidae</taxon>
        <taxon>Geodia</taxon>
    </lineage>
</organism>
<dbReference type="AlphaFoldDB" id="A0AA35S8N1"/>
<comment type="caution">
    <text evidence="1">The sequence shown here is derived from an EMBL/GenBank/DDBJ whole genome shotgun (WGS) entry which is preliminary data.</text>
</comment>
<dbReference type="PANTHER" id="PTHR14553">
    <property type="entry name" value="UNCHARACTERIZED PROTEIN C1ORF50"/>
    <property type="match status" value="1"/>
</dbReference>
<dbReference type="Pfam" id="PF10504">
    <property type="entry name" value="DUF2452"/>
    <property type="match status" value="1"/>
</dbReference>
<dbReference type="PANTHER" id="PTHR14553:SF1">
    <property type="entry name" value="SIMILAR TO CHROMOSOME 1 OPEN READING FRAME 50"/>
    <property type="match status" value="1"/>
</dbReference>
<evidence type="ECO:0000313" key="1">
    <source>
        <dbReference type="EMBL" id="CAI8024151.1"/>
    </source>
</evidence>
<accession>A0AA35S8N1</accession>
<dbReference type="InterPro" id="IPR019534">
    <property type="entry name" value="DUF2452"/>
</dbReference>
<sequence>MTDSSTASTAVNTLVPVTSDAGTVLVEGKISVLVRLIFRATLMTLGNVTTVPPSPDVERQLVNPRAVRRHHNPLDLVSLAAQVQTADQFVRATTGGKLQVIVDQIRFLQEQARCILEDGRRDAQLHHAACNFQKVPGHTYHLYEREDGTAYFSMLGSKEWGKTGPAHQFLGSYRLEHDRSWTPADVVEQRSRDIAAIDRVIKSQNALDCIAHGSS</sequence>
<evidence type="ECO:0000313" key="2">
    <source>
        <dbReference type="Proteomes" id="UP001174909"/>
    </source>
</evidence>
<keyword evidence="2" id="KW-1185">Reference proteome</keyword>
<name>A0AA35S8N1_GEOBA</name>
<dbReference type="EMBL" id="CASHTH010002055">
    <property type="protein sequence ID" value="CAI8024151.1"/>
    <property type="molecule type" value="Genomic_DNA"/>
</dbReference>
<protein>
    <submittedName>
        <fullName evidence="1">Uncharacterized protein C1orf50 homolog</fullName>
    </submittedName>
</protein>
<gene>
    <name evidence="1" type="ORF">GBAR_LOCUS14047</name>
</gene>
<dbReference type="Proteomes" id="UP001174909">
    <property type="component" value="Unassembled WGS sequence"/>
</dbReference>
<reference evidence="1" key="1">
    <citation type="submission" date="2023-03" db="EMBL/GenBank/DDBJ databases">
        <authorList>
            <person name="Steffen K."/>
            <person name="Cardenas P."/>
        </authorList>
    </citation>
    <scope>NUCLEOTIDE SEQUENCE</scope>
</reference>
<proteinExistence type="predicted"/>